<evidence type="ECO:0000256" key="6">
    <source>
        <dbReference type="ARBA" id="ARBA00049348"/>
    </source>
</evidence>
<evidence type="ECO:0000256" key="2">
    <source>
        <dbReference type="ARBA" id="ARBA00022603"/>
    </source>
</evidence>
<evidence type="ECO:0000256" key="5">
    <source>
        <dbReference type="ARBA" id="ARBA00023204"/>
    </source>
</evidence>
<dbReference type="GO" id="GO:0003908">
    <property type="term" value="F:methylated-DNA-[protein]-cysteine S-methyltransferase activity"/>
    <property type="evidence" value="ECO:0007669"/>
    <property type="project" value="UniProtKB-EC"/>
</dbReference>
<dbReference type="AlphaFoldDB" id="A0A560FZ18"/>
<name>A0A560FZ18_9PROT</name>
<dbReference type="Gene3D" id="1.10.10.10">
    <property type="entry name" value="Winged helix-like DNA-binding domain superfamily/Winged helix DNA-binding domain"/>
    <property type="match status" value="1"/>
</dbReference>
<dbReference type="InterPro" id="IPR036388">
    <property type="entry name" value="WH-like_DNA-bd_sf"/>
</dbReference>
<keyword evidence="3 8" id="KW-0808">Transferase</keyword>
<reference evidence="8 9" key="1">
    <citation type="submission" date="2019-06" db="EMBL/GenBank/DDBJ databases">
        <title>Genomic Encyclopedia of Type Strains, Phase IV (KMG-V): Genome sequencing to study the core and pangenomes of soil and plant-associated prokaryotes.</title>
        <authorList>
            <person name="Whitman W."/>
        </authorList>
    </citation>
    <scope>NUCLEOTIDE SEQUENCE [LARGE SCALE GENOMIC DNA]</scope>
    <source>
        <strain evidence="8 9">BR 11865</strain>
    </source>
</reference>
<dbReference type="PANTHER" id="PTHR10815:SF5">
    <property type="entry name" value="METHYLATED-DNA--PROTEIN-CYSTEINE METHYLTRANSFERASE"/>
    <property type="match status" value="1"/>
</dbReference>
<sequence length="200" mass="20787">MTVRAHILFDTAIGVCALVWGPDGIVGAQLPEGGPEQAGARLARRFPGAMAAAEHDLPPVISEARARIRALMAGEAVDIADIPLDLAGLDPFALKVYAVTRAIPRGETLTYGTVAGRIGAPKEAARAVGQALGHNPIPILIPCHRVLAAGGGTGGFSARGGIDTKFRILAIEQARTEDEPPSLFDQLPLAIKPQALKTGR</sequence>
<dbReference type="PANTHER" id="PTHR10815">
    <property type="entry name" value="METHYLATED-DNA--PROTEIN-CYSTEINE METHYLTRANSFERASE"/>
    <property type="match status" value="1"/>
</dbReference>
<dbReference type="NCBIfam" id="TIGR00589">
    <property type="entry name" value="ogt"/>
    <property type="match status" value="1"/>
</dbReference>
<comment type="catalytic activity">
    <reaction evidence="1">
        <text>a 4-O-methyl-thymidine in DNA + L-cysteinyl-[protein] = a thymidine in DNA + S-methyl-L-cysteinyl-[protein]</text>
        <dbReference type="Rhea" id="RHEA:53428"/>
        <dbReference type="Rhea" id="RHEA-COMP:10131"/>
        <dbReference type="Rhea" id="RHEA-COMP:10132"/>
        <dbReference type="Rhea" id="RHEA-COMP:13555"/>
        <dbReference type="Rhea" id="RHEA-COMP:13556"/>
        <dbReference type="ChEBI" id="CHEBI:29950"/>
        <dbReference type="ChEBI" id="CHEBI:82612"/>
        <dbReference type="ChEBI" id="CHEBI:137386"/>
        <dbReference type="ChEBI" id="CHEBI:137387"/>
        <dbReference type="EC" id="2.1.1.63"/>
    </reaction>
</comment>
<evidence type="ECO:0000259" key="7">
    <source>
        <dbReference type="Pfam" id="PF01035"/>
    </source>
</evidence>
<dbReference type="SUPFAM" id="SSF53155">
    <property type="entry name" value="Methylated DNA-protein cysteine methyltransferase domain"/>
    <property type="match status" value="1"/>
</dbReference>
<protein>
    <submittedName>
        <fullName evidence="8">Methylated-DNA-[protein]-cysteine S-methyltransferase</fullName>
    </submittedName>
</protein>
<dbReference type="SUPFAM" id="SSF46767">
    <property type="entry name" value="Methylated DNA-protein cysteine methyltransferase, C-terminal domain"/>
    <property type="match status" value="1"/>
</dbReference>
<evidence type="ECO:0000256" key="1">
    <source>
        <dbReference type="ARBA" id="ARBA00001286"/>
    </source>
</evidence>
<evidence type="ECO:0000256" key="4">
    <source>
        <dbReference type="ARBA" id="ARBA00022763"/>
    </source>
</evidence>
<dbReference type="CDD" id="cd06445">
    <property type="entry name" value="ATase"/>
    <property type="match status" value="1"/>
</dbReference>
<dbReference type="Pfam" id="PF01035">
    <property type="entry name" value="DNA_binding_1"/>
    <property type="match status" value="1"/>
</dbReference>
<keyword evidence="9" id="KW-1185">Reference proteome</keyword>
<gene>
    <name evidence="8" type="ORF">FBZ88_10750</name>
</gene>
<dbReference type="InterPro" id="IPR014048">
    <property type="entry name" value="MethylDNA_cys_MeTrfase_DNA-bd"/>
</dbReference>
<dbReference type="Proteomes" id="UP000316545">
    <property type="component" value="Unassembled WGS sequence"/>
</dbReference>
<dbReference type="PROSITE" id="PS00374">
    <property type="entry name" value="MGMT"/>
    <property type="match status" value="1"/>
</dbReference>
<dbReference type="InterPro" id="IPR001497">
    <property type="entry name" value="MethylDNA_cys_MeTrfase_AS"/>
</dbReference>
<evidence type="ECO:0000313" key="8">
    <source>
        <dbReference type="EMBL" id="TWB26886.1"/>
    </source>
</evidence>
<comment type="catalytic activity">
    <reaction evidence="6">
        <text>a 6-O-methyl-2'-deoxyguanosine in DNA + L-cysteinyl-[protein] = S-methyl-L-cysteinyl-[protein] + a 2'-deoxyguanosine in DNA</text>
        <dbReference type="Rhea" id="RHEA:24000"/>
        <dbReference type="Rhea" id="RHEA-COMP:10131"/>
        <dbReference type="Rhea" id="RHEA-COMP:10132"/>
        <dbReference type="Rhea" id="RHEA-COMP:11367"/>
        <dbReference type="Rhea" id="RHEA-COMP:11368"/>
        <dbReference type="ChEBI" id="CHEBI:29950"/>
        <dbReference type="ChEBI" id="CHEBI:82612"/>
        <dbReference type="ChEBI" id="CHEBI:85445"/>
        <dbReference type="ChEBI" id="CHEBI:85448"/>
        <dbReference type="EC" id="2.1.1.63"/>
    </reaction>
</comment>
<keyword evidence="4" id="KW-0227">DNA damage</keyword>
<dbReference type="EMBL" id="VITO01000007">
    <property type="protein sequence ID" value="TWB26886.1"/>
    <property type="molecule type" value="Genomic_DNA"/>
</dbReference>
<dbReference type="GO" id="GO:0032259">
    <property type="term" value="P:methylation"/>
    <property type="evidence" value="ECO:0007669"/>
    <property type="project" value="UniProtKB-KW"/>
</dbReference>
<dbReference type="InterPro" id="IPR036631">
    <property type="entry name" value="MGMT_N_sf"/>
</dbReference>
<dbReference type="GO" id="GO:0006281">
    <property type="term" value="P:DNA repair"/>
    <property type="evidence" value="ECO:0007669"/>
    <property type="project" value="UniProtKB-KW"/>
</dbReference>
<evidence type="ECO:0000313" key="9">
    <source>
        <dbReference type="Proteomes" id="UP000316545"/>
    </source>
</evidence>
<keyword evidence="2 8" id="KW-0489">Methyltransferase</keyword>
<organism evidence="8 9">
    <name type="scientific">Nitrospirillum amazonense</name>
    <dbReference type="NCBI Taxonomy" id="28077"/>
    <lineage>
        <taxon>Bacteria</taxon>
        <taxon>Pseudomonadati</taxon>
        <taxon>Pseudomonadota</taxon>
        <taxon>Alphaproteobacteria</taxon>
        <taxon>Rhodospirillales</taxon>
        <taxon>Azospirillaceae</taxon>
        <taxon>Nitrospirillum</taxon>
    </lineage>
</organism>
<accession>A0A560FZ18</accession>
<dbReference type="InterPro" id="IPR036217">
    <property type="entry name" value="MethylDNA_cys_MeTrfase_DNAb"/>
</dbReference>
<keyword evidence="5" id="KW-0234">DNA repair</keyword>
<comment type="caution">
    <text evidence="8">The sequence shown here is derived from an EMBL/GenBank/DDBJ whole genome shotgun (WGS) entry which is preliminary data.</text>
</comment>
<evidence type="ECO:0000256" key="3">
    <source>
        <dbReference type="ARBA" id="ARBA00022679"/>
    </source>
</evidence>
<feature type="domain" description="Methylated-DNA-[protein]-cysteine S-methyltransferase DNA binding" evidence="7">
    <location>
        <begin position="91"/>
        <end position="173"/>
    </location>
</feature>
<proteinExistence type="predicted"/>
<dbReference type="RefSeq" id="WP_145617078.1">
    <property type="nucleotide sequence ID" value="NZ_JAYNFR010000023.1"/>
</dbReference>